<dbReference type="KEGG" id="nah:F5544_14795"/>
<name>A0A6G9YCV6_9NOCA</name>
<keyword evidence="3" id="KW-1185">Reference proteome</keyword>
<evidence type="ECO:0000256" key="1">
    <source>
        <dbReference type="SAM" id="MobiDB-lite"/>
    </source>
</evidence>
<organism evidence="2 3">
    <name type="scientific">Nocardia arthritidis</name>
    <dbReference type="NCBI Taxonomy" id="228602"/>
    <lineage>
        <taxon>Bacteria</taxon>
        <taxon>Bacillati</taxon>
        <taxon>Actinomycetota</taxon>
        <taxon>Actinomycetes</taxon>
        <taxon>Mycobacteriales</taxon>
        <taxon>Nocardiaceae</taxon>
        <taxon>Nocardia</taxon>
    </lineage>
</organism>
<protein>
    <submittedName>
        <fullName evidence="2">Uncharacterized protein</fullName>
    </submittedName>
</protein>
<dbReference type="AlphaFoldDB" id="A0A6G9YCV6"/>
<dbReference type="EMBL" id="CP046172">
    <property type="protein sequence ID" value="QIS10843.1"/>
    <property type="molecule type" value="Genomic_DNA"/>
</dbReference>
<reference evidence="2 3" key="1">
    <citation type="journal article" date="2019" name="ACS Chem. Biol.">
        <title>Identification and Mobilization of a Cryptic Antibiotic Biosynthesis Gene Locus from a Human-Pathogenic Nocardia Isolate.</title>
        <authorList>
            <person name="Herisse M."/>
            <person name="Ishida K."/>
            <person name="Porter J.L."/>
            <person name="Howden B."/>
            <person name="Hertweck C."/>
            <person name="Stinear T.P."/>
            <person name="Pidot S.J."/>
        </authorList>
    </citation>
    <scope>NUCLEOTIDE SEQUENCE [LARGE SCALE GENOMIC DNA]</scope>
    <source>
        <strain evidence="2 3">AUSMDU00012717</strain>
    </source>
</reference>
<sequence length="451" mass="48637">MGTGSFQNVYINESFDALATLRQALAKIARESTRAPRNAGERHDPGWGKDTSIDEVLASMDWNEQALVAAGSAVQEAQQRMFFARDAIGGSQIRLQSHPGCGVPWRGGAADTYIAITRGVHDNYAALADLILRMDRLDTTTDDRAYPDRPGVLPEAASGYTPMGPPIVGGSSAVSDHMDTITSDIFKRAAAVGADTQSAARKVLSGSPLTGELTPQQQQEQVEYGNAVSKCRAAEQDFLSFVYGQQNRITTEILPLVKAWAAAAQFKKPTGQGAETEKPEAVGLLRFGLEGEQRYVGTIADGALADVKKFIHDARDLPNDALGTSAQAYEVVQTWKSACDQRLTELDECIGWARGLFGDLGLAVKMYTNTEEDNAELFKEMLDHVLHNRHLAHEMKDMKFDNPDKLLTGLEPDAFDTVAGGKELGDVGLDNQIAGLRAGDPEAGGEVGRRG</sequence>
<feature type="region of interest" description="Disordered" evidence="1">
    <location>
        <begin position="142"/>
        <end position="161"/>
    </location>
</feature>
<evidence type="ECO:0000313" key="2">
    <source>
        <dbReference type="EMBL" id="QIS10843.1"/>
    </source>
</evidence>
<evidence type="ECO:0000313" key="3">
    <source>
        <dbReference type="Proteomes" id="UP000503540"/>
    </source>
</evidence>
<gene>
    <name evidence="2" type="ORF">F5544_14795</name>
</gene>
<proteinExistence type="predicted"/>
<dbReference type="Proteomes" id="UP000503540">
    <property type="component" value="Chromosome"/>
</dbReference>
<dbReference type="RefSeq" id="WP_167473754.1">
    <property type="nucleotide sequence ID" value="NZ_CP046172.1"/>
</dbReference>
<accession>A0A6G9YCV6</accession>